<dbReference type="Proteomes" id="UP000538147">
    <property type="component" value="Unassembled WGS sequence"/>
</dbReference>
<sequence>MTDIQRPFVLLRSGAIIDLAAPDPGSWTDEDLAVGLSRTFRWGGHSAWPRPLSVAQHSLAVHAISEAMFGPLTPQAALYELLHDAEEGLIGFDCIAPLKPFLGKPFSDMCEKLNRAVASRYGLMPLMEASWRCHKKADRIAAASEALHVVKWSRYEIRTSLSIAETPLETDPLDTSEFLPWEPWPSEYAAARWLSALEHQYHRLYSATAVCRDPL</sequence>
<organism evidence="1 2">
    <name type="scientific">Polymorphobacter multimanifer</name>
    <dbReference type="NCBI Taxonomy" id="1070431"/>
    <lineage>
        <taxon>Bacteria</taxon>
        <taxon>Pseudomonadati</taxon>
        <taxon>Pseudomonadota</taxon>
        <taxon>Alphaproteobacteria</taxon>
        <taxon>Sphingomonadales</taxon>
        <taxon>Sphingosinicellaceae</taxon>
        <taxon>Polymorphobacter</taxon>
    </lineage>
</organism>
<keyword evidence="2" id="KW-1185">Reference proteome</keyword>
<evidence type="ECO:0000313" key="2">
    <source>
        <dbReference type="Proteomes" id="UP000538147"/>
    </source>
</evidence>
<dbReference type="EMBL" id="JACIIV010000021">
    <property type="protein sequence ID" value="MBB6228568.1"/>
    <property type="molecule type" value="Genomic_DNA"/>
</dbReference>
<gene>
    <name evidence="1" type="ORF">FHS79_002758</name>
</gene>
<protein>
    <recommendedName>
        <fullName evidence="3">Phosphohydrolase</fullName>
    </recommendedName>
</protein>
<dbReference type="Gene3D" id="1.10.3210.10">
    <property type="entry name" value="Hypothetical protein af1432"/>
    <property type="match status" value="1"/>
</dbReference>
<dbReference type="SUPFAM" id="SSF109604">
    <property type="entry name" value="HD-domain/PDEase-like"/>
    <property type="match status" value="1"/>
</dbReference>
<accession>A0A841LHX5</accession>
<dbReference type="AlphaFoldDB" id="A0A841LHX5"/>
<evidence type="ECO:0000313" key="1">
    <source>
        <dbReference type="EMBL" id="MBB6228568.1"/>
    </source>
</evidence>
<comment type="caution">
    <text evidence="1">The sequence shown here is derived from an EMBL/GenBank/DDBJ whole genome shotgun (WGS) entry which is preliminary data.</text>
</comment>
<reference evidence="1 2" key="1">
    <citation type="submission" date="2020-08" db="EMBL/GenBank/DDBJ databases">
        <title>Genomic Encyclopedia of Type Strains, Phase IV (KMG-IV): sequencing the most valuable type-strain genomes for metagenomic binning, comparative biology and taxonomic classification.</title>
        <authorList>
            <person name="Goeker M."/>
        </authorList>
    </citation>
    <scope>NUCLEOTIDE SEQUENCE [LARGE SCALE GENOMIC DNA]</scope>
    <source>
        <strain evidence="1 2">DSM 102189</strain>
    </source>
</reference>
<name>A0A841LHX5_9SPHN</name>
<dbReference type="RefSeq" id="WP_184201149.1">
    <property type="nucleotide sequence ID" value="NZ_JACIIV010000021.1"/>
</dbReference>
<proteinExistence type="predicted"/>
<evidence type="ECO:0008006" key="3">
    <source>
        <dbReference type="Google" id="ProtNLM"/>
    </source>
</evidence>